<evidence type="ECO:0000256" key="4">
    <source>
        <dbReference type="ARBA" id="ARBA00022475"/>
    </source>
</evidence>
<dbReference type="RefSeq" id="WP_135411033.1">
    <property type="nucleotide sequence ID" value="NZ_JAAOCP010000006.1"/>
</dbReference>
<evidence type="ECO:0000256" key="8">
    <source>
        <dbReference type="SAM" id="Phobius"/>
    </source>
</evidence>
<keyword evidence="7 8" id="KW-0472">Membrane</keyword>
<evidence type="ECO:0000256" key="1">
    <source>
        <dbReference type="ARBA" id="ARBA00004651"/>
    </source>
</evidence>
<comment type="similarity">
    <text evidence="2">Belongs to the AzlC family.</text>
</comment>
<dbReference type="Pfam" id="PF03591">
    <property type="entry name" value="AzlC"/>
    <property type="match status" value="1"/>
</dbReference>
<feature type="transmembrane region" description="Helical" evidence="8">
    <location>
        <begin position="161"/>
        <end position="178"/>
    </location>
</feature>
<evidence type="ECO:0000256" key="5">
    <source>
        <dbReference type="ARBA" id="ARBA00022692"/>
    </source>
</evidence>
<feature type="transmembrane region" description="Helical" evidence="8">
    <location>
        <begin position="56"/>
        <end position="78"/>
    </location>
</feature>
<feature type="transmembrane region" description="Helical" evidence="8">
    <location>
        <begin position="138"/>
        <end position="155"/>
    </location>
</feature>
<name>A0A4Z0RQG1_WEICO</name>
<feature type="transmembrane region" description="Helical" evidence="8">
    <location>
        <begin position="21"/>
        <end position="50"/>
    </location>
</feature>
<sequence>MDETYTFKRGVLDAAPTMLGYLSIGLTVGILGVSAHLPIWFIVGMSIFVYAGSAQFLMTSLAASMAPVSAITSLVFLVNARHLLMSLSVAQKFSHQSLPSAIGMGSLLTDESYGVFASNHTNTNITVSWQHGVNVSSYLAWIIATFVGAFFGQFIPNPQQFGLDFALVAMFAALWYFQIDTAKVITTRRLIITTVGSTVLIYLIMAPFFGSASAVLIATVIPAGLSAYLNAKRPGGFV</sequence>
<dbReference type="PANTHER" id="PTHR34979">
    <property type="entry name" value="INNER MEMBRANE PROTEIN YGAZ"/>
    <property type="match status" value="1"/>
</dbReference>
<dbReference type="InterPro" id="IPR011606">
    <property type="entry name" value="Brnchd-chn_aa_trnsp_permease"/>
</dbReference>
<reference evidence="10 11" key="2">
    <citation type="journal article" date="2021" name="Int. J. Food Microbiol.">
        <title>Safety demonstration of a microbial species for use in the food chain: Weissella confusa.</title>
        <authorList>
            <person name="Bourdichon F."/>
            <person name="Patrone V."/>
            <person name="Fontana A."/>
            <person name="Milani G."/>
            <person name="Morelli L."/>
        </authorList>
    </citation>
    <scope>NUCLEOTIDE SEQUENCE [LARGE SCALE GENOMIC DNA]</scope>
    <source>
        <strain evidence="9">CCUG 30943</strain>
        <strain evidence="10 11">CCUG 43002</strain>
    </source>
</reference>
<dbReference type="Proteomes" id="UP000728106">
    <property type="component" value="Unassembled WGS sequence"/>
</dbReference>
<dbReference type="Proteomes" id="UP000808038">
    <property type="component" value="Unassembled WGS sequence"/>
</dbReference>
<dbReference type="EMBL" id="JAAOCX010000004">
    <property type="protein sequence ID" value="MBJ7632251.1"/>
    <property type="molecule type" value="Genomic_DNA"/>
</dbReference>
<evidence type="ECO:0000256" key="6">
    <source>
        <dbReference type="ARBA" id="ARBA00022989"/>
    </source>
</evidence>
<keyword evidence="4" id="KW-1003">Cell membrane</keyword>
<evidence type="ECO:0000313" key="10">
    <source>
        <dbReference type="EMBL" id="MBJ7638901.1"/>
    </source>
</evidence>
<evidence type="ECO:0000313" key="11">
    <source>
        <dbReference type="Proteomes" id="UP000728106"/>
    </source>
</evidence>
<organism evidence="10 11">
    <name type="scientific">Weissella confusa</name>
    <name type="common">Lactobacillus confusus</name>
    <dbReference type="NCBI Taxonomy" id="1583"/>
    <lineage>
        <taxon>Bacteria</taxon>
        <taxon>Bacillati</taxon>
        <taxon>Bacillota</taxon>
        <taxon>Bacilli</taxon>
        <taxon>Lactobacillales</taxon>
        <taxon>Lactobacillaceae</taxon>
        <taxon>Weissella</taxon>
    </lineage>
</organism>
<evidence type="ECO:0000256" key="2">
    <source>
        <dbReference type="ARBA" id="ARBA00010735"/>
    </source>
</evidence>
<dbReference type="PANTHER" id="PTHR34979:SF1">
    <property type="entry name" value="INNER MEMBRANE PROTEIN YGAZ"/>
    <property type="match status" value="1"/>
</dbReference>
<evidence type="ECO:0000256" key="7">
    <source>
        <dbReference type="ARBA" id="ARBA00023136"/>
    </source>
</evidence>
<dbReference type="AlphaFoldDB" id="A0A4Z0RQG1"/>
<keyword evidence="3" id="KW-0813">Transport</keyword>
<accession>A0A4Z0RQG1</accession>
<dbReference type="GO" id="GO:1903785">
    <property type="term" value="P:L-valine transmembrane transport"/>
    <property type="evidence" value="ECO:0007669"/>
    <property type="project" value="TreeGrafter"/>
</dbReference>
<dbReference type="EMBL" id="JAAOCP010000006">
    <property type="protein sequence ID" value="MBJ7638901.1"/>
    <property type="molecule type" value="Genomic_DNA"/>
</dbReference>
<keyword evidence="5 8" id="KW-0812">Transmembrane</keyword>
<evidence type="ECO:0000313" key="9">
    <source>
        <dbReference type="EMBL" id="MBJ7632251.1"/>
    </source>
</evidence>
<protein>
    <submittedName>
        <fullName evidence="10">AzlC family ABC transporter permease</fullName>
    </submittedName>
</protein>
<comment type="caution">
    <text evidence="10">The sequence shown here is derived from an EMBL/GenBank/DDBJ whole genome shotgun (WGS) entry which is preliminary data.</text>
</comment>
<keyword evidence="11" id="KW-1185">Reference proteome</keyword>
<evidence type="ECO:0000256" key="3">
    <source>
        <dbReference type="ARBA" id="ARBA00022448"/>
    </source>
</evidence>
<comment type="subcellular location">
    <subcellularLocation>
        <location evidence="1">Cell membrane</location>
        <topology evidence="1">Multi-pass membrane protein</topology>
    </subcellularLocation>
</comment>
<reference evidence="10" key="1">
    <citation type="submission" date="2020-02" db="EMBL/GenBank/DDBJ databases">
        <authorList>
            <person name="Fontana A."/>
            <person name="Patrone V."/>
            <person name="Morelli L."/>
        </authorList>
    </citation>
    <scope>NUCLEOTIDE SEQUENCE</scope>
    <source>
        <strain evidence="9">CCUG 30943</strain>
        <strain evidence="10">CCUG 43002</strain>
    </source>
</reference>
<gene>
    <name evidence="10" type="ORF">HAU20_05805</name>
    <name evidence="9" type="ORF">HAU43_04000</name>
</gene>
<keyword evidence="6 8" id="KW-1133">Transmembrane helix</keyword>
<dbReference type="GO" id="GO:0005886">
    <property type="term" value="C:plasma membrane"/>
    <property type="evidence" value="ECO:0007669"/>
    <property type="project" value="UniProtKB-SubCell"/>
</dbReference>
<proteinExistence type="inferred from homology"/>